<organism evidence="9 10">
    <name type="scientific">Streptomyces rishiriensis</name>
    <dbReference type="NCBI Taxonomy" id="68264"/>
    <lineage>
        <taxon>Bacteria</taxon>
        <taxon>Bacillati</taxon>
        <taxon>Actinomycetota</taxon>
        <taxon>Actinomycetes</taxon>
        <taxon>Kitasatosporales</taxon>
        <taxon>Streptomycetaceae</taxon>
        <taxon>Streptomyces</taxon>
    </lineage>
</organism>
<dbReference type="InterPro" id="IPR014746">
    <property type="entry name" value="Gln_synth/guanido_kin_cat_dom"/>
</dbReference>
<keyword evidence="3" id="KW-0547">Nucleotide-binding</keyword>
<comment type="caution">
    <text evidence="9">The sequence shown here is derived from an EMBL/GenBank/DDBJ whole genome shotgun (WGS) entry which is preliminary data.</text>
</comment>
<evidence type="ECO:0000256" key="2">
    <source>
        <dbReference type="ARBA" id="ARBA00022598"/>
    </source>
</evidence>
<sequence length="467" mass="48588">MTTLADPVPGGRPGEVERADALGGELAARGVHGIVLAYVDTAGIGRVKTIPTAGLASAAAWGVGMSPVFDTFLANDHIVATDVLGSPDGDLRLYPDLDRLVALAAQPGWAWAPVDRVTQDGERHPGCSRTFLRRVVADAARGHGLAFKAGIEIEWSVGLDSAPEGEFVPAATGPAYGATRQVELSEYTAELLAACAAQGVDVDQLHPEYAPGQFEISVGALDPVAAADRSVLVRQTIRALARRHGLRVSFSPAVVAEGVGNGGHIHLSAWRDGTNLHAGGARRHGMTAEAEAFTAGVLARLPALTAVTAPSPASRLRLKPSQWAGVFTAWGLETRECALRLVRGTAGRRAEQANLEVKPVDLAANPYLALGCVIAAGLAGLATGAVLPEETEGDPARLGAVEAAARGVRRLPASLAGSLAEFRRDEVLRTALGPVLADAVSAVRQGEIDAVDGLDDERVAAAYRWKY</sequence>
<dbReference type="Gene3D" id="3.30.590.10">
    <property type="entry name" value="Glutamine synthetase/guanido kinase, catalytic domain"/>
    <property type="match status" value="1"/>
</dbReference>
<name>A0ABU0NZZ1_STRRH</name>
<gene>
    <name evidence="9" type="ORF">QF030_006852</name>
</gene>
<evidence type="ECO:0000313" key="9">
    <source>
        <dbReference type="EMBL" id="MDQ0584674.1"/>
    </source>
</evidence>
<feature type="domain" description="GS catalytic" evidence="8">
    <location>
        <begin position="128"/>
        <end position="467"/>
    </location>
</feature>
<protein>
    <submittedName>
        <fullName evidence="9">Glutamine synthetase</fullName>
        <ecNumber evidence="9">6.3.1.2</ecNumber>
    </submittedName>
</protein>
<evidence type="ECO:0000256" key="4">
    <source>
        <dbReference type="ARBA" id="ARBA00022840"/>
    </source>
</evidence>
<dbReference type="GO" id="GO:0004356">
    <property type="term" value="F:glutamine synthetase activity"/>
    <property type="evidence" value="ECO:0007669"/>
    <property type="project" value="UniProtKB-EC"/>
</dbReference>
<comment type="similarity">
    <text evidence="1 5 6">Belongs to the glutamine synthetase family.</text>
</comment>
<evidence type="ECO:0000259" key="7">
    <source>
        <dbReference type="PROSITE" id="PS51986"/>
    </source>
</evidence>
<dbReference type="InterPro" id="IPR008147">
    <property type="entry name" value="Gln_synt_N"/>
</dbReference>
<dbReference type="SUPFAM" id="SSF55931">
    <property type="entry name" value="Glutamine synthetase/guanido kinase"/>
    <property type="match status" value="1"/>
</dbReference>
<evidence type="ECO:0000256" key="3">
    <source>
        <dbReference type="ARBA" id="ARBA00022741"/>
    </source>
</evidence>
<dbReference type="Gene3D" id="3.10.20.70">
    <property type="entry name" value="Glutamine synthetase, N-terminal domain"/>
    <property type="match status" value="1"/>
</dbReference>
<dbReference type="PROSITE" id="PS51987">
    <property type="entry name" value="GS_CATALYTIC"/>
    <property type="match status" value="1"/>
</dbReference>
<dbReference type="InterPro" id="IPR036651">
    <property type="entry name" value="Gln_synt_N_sf"/>
</dbReference>
<dbReference type="Pfam" id="PF00120">
    <property type="entry name" value="Gln-synt_C"/>
    <property type="match status" value="1"/>
</dbReference>
<keyword evidence="10" id="KW-1185">Reference proteome</keyword>
<dbReference type="RefSeq" id="WP_307166439.1">
    <property type="nucleotide sequence ID" value="NZ_JAUSWV010000002.1"/>
</dbReference>
<dbReference type="PANTHER" id="PTHR43785">
    <property type="entry name" value="GAMMA-GLUTAMYLPUTRESCINE SYNTHETASE"/>
    <property type="match status" value="1"/>
</dbReference>
<feature type="domain" description="GS beta-grasp" evidence="7">
    <location>
        <begin position="29"/>
        <end position="121"/>
    </location>
</feature>
<dbReference type="Proteomes" id="UP001230654">
    <property type="component" value="Unassembled WGS sequence"/>
</dbReference>
<accession>A0ABU0NZZ1</accession>
<reference evidence="9 10" key="1">
    <citation type="submission" date="2023-07" db="EMBL/GenBank/DDBJ databases">
        <title>Comparative genomics of wheat-associated soil bacteria to identify genetic determinants of phenazine resistance.</title>
        <authorList>
            <person name="Mouncey N."/>
        </authorList>
    </citation>
    <scope>NUCLEOTIDE SEQUENCE [LARGE SCALE GENOMIC DNA]</scope>
    <source>
        <strain evidence="9 10">B2I6</strain>
    </source>
</reference>
<evidence type="ECO:0000256" key="1">
    <source>
        <dbReference type="ARBA" id="ARBA00009897"/>
    </source>
</evidence>
<proteinExistence type="inferred from homology"/>
<dbReference type="InterPro" id="IPR008146">
    <property type="entry name" value="Gln_synth_cat_dom"/>
</dbReference>
<keyword evidence="4" id="KW-0067">ATP-binding</keyword>
<dbReference type="EMBL" id="JAUSWV010000002">
    <property type="protein sequence ID" value="MDQ0584674.1"/>
    <property type="molecule type" value="Genomic_DNA"/>
</dbReference>
<dbReference type="EC" id="6.3.1.2" evidence="9"/>
<evidence type="ECO:0000256" key="6">
    <source>
        <dbReference type="RuleBase" id="RU000384"/>
    </source>
</evidence>
<dbReference type="PROSITE" id="PS51986">
    <property type="entry name" value="GS_BETA_GRASP"/>
    <property type="match status" value="1"/>
</dbReference>
<evidence type="ECO:0000259" key="8">
    <source>
        <dbReference type="PROSITE" id="PS51987"/>
    </source>
</evidence>
<evidence type="ECO:0000313" key="10">
    <source>
        <dbReference type="Proteomes" id="UP001230654"/>
    </source>
</evidence>
<dbReference type="SMART" id="SM01230">
    <property type="entry name" value="Gln-synt_C"/>
    <property type="match status" value="1"/>
</dbReference>
<evidence type="ECO:0000256" key="5">
    <source>
        <dbReference type="PROSITE-ProRule" id="PRU01330"/>
    </source>
</evidence>
<keyword evidence="2 9" id="KW-0436">Ligase</keyword>
<dbReference type="PANTHER" id="PTHR43785:SF12">
    <property type="entry name" value="TYPE-1 GLUTAMINE SYNTHETASE 2"/>
    <property type="match status" value="1"/>
</dbReference>